<feature type="chain" id="PRO_5047388315" description="Lipoprotein" evidence="1">
    <location>
        <begin position="21"/>
        <end position="241"/>
    </location>
</feature>
<evidence type="ECO:0000256" key="1">
    <source>
        <dbReference type="SAM" id="SignalP"/>
    </source>
</evidence>
<evidence type="ECO:0000313" key="3">
    <source>
        <dbReference type="Proteomes" id="UP000679575"/>
    </source>
</evidence>
<dbReference type="Proteomes" id="UP000679575">
    <property type="component" value="Chromosome"/>
</dbReference>
<sequence>MSKIFFFLTLLLLGGCSCSAYQPPMANVYMPDQHTLVFSGETRTESVKQALALVQNAKSPVTTLIITSTGSNPAGGMMLGEWVYQQQVAVEVREICAGSCANYIFTAASSVKVDQDAVIGFQGGAWQQHWDKPWYRFLVPGFDEHKCLSVTEWREREIAFFERIGVREEITLMGQIKPFAQQRSGKSWWSYRAADFSKFGLRQVHVTDNYDRQSKVDILEFAPGQLESYLATNTLLSNVAH</sequence>
<proteinExistence type="predicted"/>
<feature type="signal peptide" evidence="1">
    <location>
        <begin position="1"/>
        <end position="20"/>
    </location>
</feature>
<gene>
    <name evidence="2" type="ORF">KDN34_04905</name>
</gene>
<name>A0ABX7YVJ9_9GAMM</name>
<accession>A0ABX7YVJ9</accession>
<keyword evidence="3" id="KW-1185">Reference proteome</keyword>
<evidence type="ECO:0000313" key="2">
    <source>
        <dbReference type="EMBL" id="QUN06793.1"/>
    </source>
</evidence>
<keyword evidence="1" id="KW-0732">Signal</keyword>
<protein>
    <recommendedName>
        <fullName evidence="4">Lipoprotein</fullName>
    </recommendedName>
</protein>
<evidence type="ECO:0008006" key="4">
    <source>
        <dbReference type="Google" id="ProtNLM"/>
    </source>
</evidence>
<dbReference type="RefSeq" id="WP_212595802.1">
    <property type="nucleotide sequence ID" value="NZ_CP073587.1"/>
</dbReference>
<organism evidence="2 3">
    <name type="scientific">Shewanella yunxiaonensis</name>
    <dbReference type="NCBI Taxonomy" id="2829809"/>
    <lineage>
        <taxon>Bacteria</taxon>
        <taxon>Pseudomonadati</taxon>
        <taxon>Pseudomonadota</taxon>
        <taxon>Gammaproteobacteria</taxon>
        <taxon>Alteromonadales</taxon>
        <taxon>Shewanellaceae</taxon>
        <taxon>Shewanella</taxon>
    </lineage>
</organism>
<dbReference type="EMBL" id="CP073587">
    <property type="protein sequence ID" value="QUN06793.1"/>
    <property type="molecule type" value="Genomic_DNA"/>
</dbReference>
<reference evidence="2 3" key="1">
    <citation type="submission" date="2021-04" db="EMBL/GenBank/DDBJ databases">
        <title>Novel species identification of genus Shewanella.</title>
        <authorList>
            <person name="Liu G."/>
        </authorList>
    </citation>
    <scope>NUCLEOTIDE SEQUENCE [LARGE SCALE GENOMIC DNA]</scope>
    <source>
        <strain evidence="2 3">FJAT-54481</strain>
    </source>
</reference>
<dbReference type="PROSITE" id="PS51257">
    <property type="entry name" value="PROKAR_LIPOPROTEIN"/>
    <property type="match status" value="1"/>
</dbReference>